<dbReference type="EMBL" id="JACJQU010000012">
    <property type="protein sequence ID" value="MBD2295384.1"/>
    <property type="molecule type" value="Genomic_DNA"/>
</dbReference>
<keyword evidence="2" id="KW-1185">Reference proteome</keyword>
<evidence type="ECO:0000313" key="1">
    <source>
        <dbReference type="EMBL" id="MBD2295384.1"/>
    </source>
</evidence>
<dbReference type="AlphaFoldDB" id="A0A927A254"/>
<proteinExistence type="predicted"/>
<organism evidence="1 2">
    <name type="scientific">Anabaena sphaerica FACHB-251</name>
    <dbReference type="NCBI Taxonomy" id="2692883"/>
    <lineage>
        <taxon>Bacteria</taxon>
        <taxon>Bacillati</taxon>
        <taxon>Cyanobacteriota</taxon>
        <taxon>Cyanophyceae</taxon>
        <taxon>Nostocales</taxon>
        <taxon>Nostocaceae</taxon>
        <taxon>Anabaena</taxon>
    </lineage>
</organism>
<evidence type="ECO:0000313" key="2">
    <source>
        <dbReference type="Proteomes" id="UP000662185"/>
    </source>
</evidence>
<dbReference type="RefSeq" id="WP_190562736.1">
    <property type="nucleotide sequence ID" value="NZ_JACJQU010000012.1"/>
</dbReference>
<protein>
    <submittedName>
        <fullName evidence="1">Uncharacterized protein</fullName>
    </submittedName>
</protein>
<reference evidence="2" key="1">
    <citation type="journal article" date="2020" name="ISME J.">
        <title>Comparative genomics reveals insights into cyanobacterial evolution and habitat adaptation.</title>
        <authorList>
            <person name="Chen M.Y."/>
            <person name="Teng W.K."/>
            <person name="Zhao L."/>
            <person name="Hu C.X."/>
            <person name="Zhou Y.K."/>
            <person name="Han B.P."/>
            <person name="Song L.R."/>
            <person name="Shu W.S."/>
        </authorList>
    </citation>
    <scope>NUCLEOTIDE SEQUENCE [LARGE SCALE GENOMIC DNA]</scope>
    <source>
        <strain evidence="2">FACHB-251</strain>
    </source>
</reference>
<gene>
    <name evidence="1" type="ORF">H6G06_18380</name>
</gene>
<accession>A0A927A254</accession>
<comment type="caution">
    <text evidence="1">The sequence shown here is derived from an EMBL/GenBank/DDBJ whole genome shotgun (WGS) entry which is preliminary data.</text>
</comment>
<sequence>MSDNGKILDLVNSSGFPFQLYLKDAIDKSSDIHGWDVLSSEHFWRSPNTGHEGFIDIILGSFGIRANYRAVIECKRTQDANWVFLTTDIANHPQYN</sequence>
<dbReference type="Proteomes" id="UP000662185">
    <property type="component" value="Unassembled WGS sequence"/>
</dbReference>
<name>A0A927A254_9NOST</name>